<feature type="compositionally biased region" description="Basic and acidic residues" evidence="1">
    <location>
        <begin position="118"/>
        <end position="131"/>
    </location>
</feature>
<evidence type="ECO:0008006" key="4">
    <source>
        <dbReference type="Google" id="ProtNLM"/>
    </source>
</evidence>
<feature type="compositionally biased region" description="Pro residues" evidence="1">
    <location>
        <begin position="32"/>
        <end position="50"/>
    </location>
</feature>
<feature type="compositionally biased region" description="Pro residues" evidence="1">
    <location>
        <begin position="189"/>
        <end position="198"/>
    </location>
</feature>
<evidence type="ECO:0000313" key="3">
    <source>
        <dbReference type="Proteomes" id="UP001266305"/>
    </source>
</evidence>
<feature type="region of interest" description="Disordered" evidence="1">
    <location>
        <begin position="1"/>
        <end position="208"/>
    </location>
</feature>
<dbReference type="EMBL" id="JASSZA010000001">
    <property type="protein sequence ID" value="KAK2121543.1"/>
    <property type="molecule type" value="Genomic_DNA"/>
</dbReference>
<evidence type="ECO:0000313" key="2">
    <source>
        <dbReference type="EMBL" id="KAK2121543.1"/>
    </source>
</evidence>
<name>A0ABQ9WIQ1_SAGOE</name>
<gene>
    <name evidence="2" type="ORF">P7K49_002929</name>
</gene>
<keyword evidence="3" id="KW-1185">Reference proteome</keyword>
<proteinExistence type="predicted"/>
<reference evidence="2 3" key="1">
    <citation type="submission" date="2023-05" db="EMBL/GenBank/DDBJ databases">
        <title>B98-5 Cell Line De Novo Hybrid Assembly: An Optical Mapping Approach.</title>
        <authorList>
            <person name="Kananen K."/>
            <person name="Auerbach J.A."/>
            <person name="Kautto E."/>
            <person name="Blachly J.S."/>
        </authorList>
    </citation>
    <scope>NUCLEOTIDE SEQUENCE [LARGE SCALE GENOMIC DNA]</scope>
    <source>
        <strain evidence="2">B95-8</strain>
        <tissue evidence="2">Cell line</tissue>
    </source>
</reference>
<protein>
    <recommendedName>
        <fullName evidence="4">Basic proline-rich protein-like</fullName>
    </recommendedName>
</protein>
<evidence type="ECO:0000256" key="1">
    <source>
        <dbReference type="SAM" id="MobiDB-lite"/>
    </source>
</evidence>
<feature type="compositionally biased region" description="Low complexity" evidence="1">
    <location>
        <begin position="59"/>
        <end position="85"/>
    </location>
</feature>
<accession>A0ABQ9WIQ1</accession>
<comment type="caution">
    <text evidence="2">The sequence shown here is derived from an EMBL/GenBank/DDBJ whole genome shotgun (WGS) entry which is preliminary data.</text>
</comment>
<organism evidence="2 3">
    <name type="scientific">Saguinus oedipus</name>
    <name type="common">Cotton-top tamarin</name>
    <name type="synonym">Oedipomidas oedipus</name>
    <dbReference type="NCBI Taxonomy" id="9490"/>
    <lineage>
        <taxon>Eukaryota</taxon>
        <taxon>Metazoa</taxon>
        <taxon>Chordata</taxon>
        <taxon>Craniata</taxon>
        <taxon>Vertebrata</taxon>
        <taxon>Euteleostomi</taxon>
        <taxon>Mammalia</taxon>
        <taxon>Eutheria</taxon>
        <taxon>Euarchontoglires</taxon>
        <taxon>Primates</taxon>
        <taxon>Haplorrhini</taxon>
        <taxon>Platyrrhini</taxon>
        <taxon>Cebidae</taxon>
        <taxon>Callitrichinae</taxon>
        <taxon>Saguinus</taxon>
    </lineage>
</organism>
<sequence length="341" mass="35931">MPGSRHPPPPRHGRTESPARWALPSSQRARGPSPPALRPPPPSPPCCPIRPPRRPRAPVPSRQAPPLARPALPLARRGPCRCLSRLPRRPLARPGPPRKFEKKKKSFMGGWKGPGQRRGREGPEARRRAAERGGGGGVPAPRSPAREPRPPSCLLLPPPRGAAMTVSAPGSRLRPRPGGGRRPEAEPSQSPPGQPPPHFSEARGGLGLKTATSEALVCQTGLTLPAGSPLAFPRPLAPWSPGDPERSERPVPAAPSSHLAAPVTGGFGVTLSHLPSSPVGEDPIPQGGHGFQGAAEVGLGADGSRRLRPGQTGSRCRWPEVRWARRGGPPHPQPGSQSRDV</sequence>
<feature type="region of interest" description="Disordered" evidence="1">
    <location>
        <begin position="224"/>
        <end position="341"/>
    </location>
</feature>
<dbReference type="Proteomes" id="UP001266305">
    <property type="component" value="Unassembled WGS sequence"/>
</dbReference>